<accession>X1E1K8</accession>
<proteinExistence type="predicted"/>
<comment type="caution">
    <text evidence="1">The sequence shown here is derived from an EMBL/GenBank/DDBJ whole genome shotgun (WGS) entry which is preliminary data.</text>
</comment>
<dbReference type="AlphaFoldDB" id="X1E1K8"/>
<organism evidence="1">
    <name type="scientific">marine sediment metagenome</name>
    <dbReference type="NCBI Taxonomy" id="412755"/>
    <lineage>
        <taxon>unclassified sequences</taxon>
        <taxon>metagenomes</taxon>
        <taxon>ecological metagenomes</taxon>
    </lineage>
</organism>
<feature type="non-terminal residue" evidence="1">
    <location>
        <position position="1"/>
    </location>
</feature>
<sequence>KSLCFSIHGVGLYYHNFEKSPQGEEKEKKREMDEDVISGALTGIVAIISEITQSKKQLRKIDKEGYHLLFSFGKYHVACLITSMDLPVLLKKLDEFSKDFEIKFGKYLKNFLGDVSPYDSTKYLVDKYFNQKYGFFFK</sequence>
<gene>
    <name evidence="1" type="ORF">S03H2_02746</name>
</gene>
<name>X1E1K8_9ZZZZ</name>
<evidence type="ECO:0008006" key="2">
    <source>
        <dbReference type="Google" id="ProtNLM"/>
    </source>
</evidence>
<evidence type="ECO:0000313" key="1">
    <source>
        <dbReference type="EMBL" id="GAH27156.1"/>
    </source>
</evidence>
<dbReference type="EMBL" id="BARU01000953">
    <property type="protein sequence ID" value="GAH27156.1"/>
    <property type="molecule type" value="Genomic_DNA"/>
</dbReference>
<protein>
    <recommendedName>
        <fullName evidence="2">FUZ/MON1/HPS1 first Longin domain-containing protein</fullName>
    </recommendedName>
</protein>
<reference evidence="1" key="1">
    <citation type="journal article" date="2014" name="Front. Microbiol.">
        <title>High frequency of phylogenetically diverse reductive dehalogenase-homologous genes in deep subseafloor sedimentary metagenomes.</title>
        <authorList>
            <person name="Kawai M."/>
            <person name="Futagami T."/>
            <person name="Toyoda A."/>
            <person name="Takaki Y."/>
            <person name="Nishi S."/>
            <person name="Hori S."/>
            <person name="Arai W."/>
            <person name="Tsubouchi T."/>
            <person name="Morono Y."/>
            <person name="Uchiyama I."/>
            <person name="Ito T."/>
            <person name="Fujiyama A."/>
            <person name="Inagaki F."/>
            <person name="Takami H."/>
        </authorList>
    </citation>
    <scope>NUCLEOTIDE SEQUENCE</scope>
    <source>
        <strain evidence="1">Expedition CK06-06</strain>
    </source>
</reference>